<organism evidence="2 3">
    <name type="scientific">Bordetella genomosp. 10</name>
    <dbReference type="NCBI Taxonomy" id="1416804"/>
    <lineage>
        <taxon>Bacteria</taxon>
        <taxon>Pseudomonadati</taxon>
        <taxon>Pseudomonadota</taxon>
        <taxon>Betaproteobacteria</taxon>
        <taxon>Burkholderiales</taxon>
        <taxon>Alcaligenaceae</taxon>
        <taxon>Bordetella</taxon>
    </lineage>
</organism>
<dbReference type="EMBL" id="NEVM01000001">
    <property type="protein sequence ID" value="OZI37798.1"/>
    <property type="molecule type" value="Genomic_DNA"/>
</dbReference>
<protein>
    <submittedName>
        <fullName evidence="2">Uncharacterized protein</fullName>
    </submittedName>
</protein>
<evidence type="ECO:0000313" key="2">
    <source>
        <dbReference type="EMBL" id="OZI37798.1"/>
    </source>
</evidence>
<dbReference type="Proteomes" id="UP000216020">
    <property type="component" value="Unassembled WGS sequence"/>
</dbReference>
<name>A0A261SK43_9BORD</name>
<evidence type="ECO:0000256" key="1">
    <source>
        <dbReference type="SAM" id="MobiDB-lite"/>
    </source>
</evidence>
<feature type="region of interest" description="Disordered" evidence="1">
    <location>
        <begin position="30"/>
        <end position="57"/>
    </location>
</feature>
<sequence>MNNRIPTSTSDPSYIGAIAEPAALDAQAVSQGPRIVDARPATGRTRAPHRGEREAASVRPSLDLDMHLQLISPAAYRDATRGGASFRDATRALKSVLADHKTALHQRAGTAQPADAARTVQAAKALEAAEALVGEICNHGDTLAIYIDFAPKMG</sequence>
<dbReference type="RefSeq" id="WP_094851898.1">
    <property type="nucleotide sequence ID" value="NZ_NEVM01000001.1"/>
</dbReference>
<comment type="caution">
    <text evidence="2">The sequence shown here is derived from an EMBL/GenBank/DDBJ whole genome shotgun (WGS) entry which is preliminary data.</text>
</comment>
<dbReference type="OrthoDB" id="9855789at2"/>
<keyword evidence="3" id="KW-1185">Reference proteome</keyword>
<evidence type="ECO:0000313" key="3">
    <source>
        <dbReference type="Proteomes" id="UP000216020"/>
    </source>
</evidence>
<accession>A0A261SK43</accession>
<gene>
    <name evidence="2" type="ORF">CAL29_05325</name>
</gene>
<proteinExistence type="predicted"/>
<dbReference type="AlphaFoldDB" id="A0A261SK43"/>
<reference evidence="3" key="1">
    <citation type="submission" date="2017-05" db="EMBL/GenBank/DDBJ databases">
        <title>Complete and WGS of Bordetella genogroups.</title>
        <authorList>
            <person name="Spilker T."/>
            <person name="Lipuma J."/>
        </authorList>
    </citation>
    <scope>NUCLEOTIDE SEQUENCE [LARGE SCALE GENOMIC DNA]</scope>
    <source>
        <strain evidence="3">AU16122</strain>
    </source>
</reference>